<evidence type="ECO:0000313" key="3">
    <source>
        <dbReference type="Proteomes" id="UP001589833"/>
    </source>
</evidence>
<feature type="region of interest" description="Disordered" evidence="1">
    <location>
        <begin position="1"/>
        <end position="28"/>
    </location>
</feature>
<name>A0ABV6NAW5_9BACI</name>
<evidence type="ECO:0000313" key="2">
    <source>
        <dbReference type="EMBL" id="MFC0557614.1"/>
    </source>
</evidence>
<dbReference type="RefSeq" id="WP_273845288.1">
    <property type="nucleotide sequence ID" value="NZ_JAQQWT010000012.1"/>
</dbReference>
<comment type="caution">
    <text evidence="2">The sequence shown here is derived from an EMBL/GenBank/DDBJ whole genome shotgun (WGS) entry which is preliminary data.</text>
</comment>
<protein>
    <submittedName>
        <fullName evidence="2">Uncharacterized protein</fullName>
    </submittedName>
</protein>
<keyword evidence="3" id="KW-1185">Reference proteome</keyword>
<feature type="compositionally biased region" description="Low complexity" evidence="1">
    <location>
        <begin position="12"/>
        <end position="21"/>
    </location>
</feature>
<evidence type="ECO:0000256" key="1">
    <source>
        <dbReference type="SAM" id="MobiDB-lite"/>
    </source>
</evidence>
<sequence length="50" mass="5937">MSKQKEPMTYFNGKGLKNLKPLNKRTNPEWLNKPQHLRACVKYPIFPYST</sequence>
<dbReference type="Proteomes" id="UP001589833">
    <property type="component" value="Unassembled WGS sequence"/>
</dbReference>
<reference evidence="2 3" key="1">
    <citation type="submission" date="2024-09" db="EMBL/GenBank/DDBJ databases">
        <authorList>
            <person name="Sun Q."/>
            <person name="Mori K."/>
        </authorList>
    </citation>
    <scope>NUCLEOTIDE SEQUENCE [LARGE SCALE GENOMIC DNA]</scope>
    <source>
        <strain evidence="2 3">NCAIM B.02301</strain>
    </source>
</reference>
<accession>A0ABV6NAW5</accession>
<organism evidence="2 3">
    <name type="scientific">Halalkalibacter alkalisediminis</name>
    <dbReference type="NCBI Taxonomy" id="935616"/>
    <lineage>
        <taxon>Bacteria</taxon>
        <taxon>Bacillati</taxon>
        <taxon>Bacillota</taxon>
        <taxon>Bacilli</taxon>
        <taxon>Bacillales</taxon>
        <taxon>Bacillaceae</taxon>
        <taxon>Halalkalibacter</taxon>
    </lineage>
</organism>
<dbReference type="EMBL" id="JBHLTR010000002">
    <property type="protein sequence ID" value="MFC0557614.1"/>
    <property type="molecule type" value="Genomic_DNA"/>
</dbReference>
<gene>
    <name evidence="2" type="ORF">ACFFH4_00925</name>
</gene>
<proteinExistence type="predicted"/>